<dbReference type="AlphaFoldDB" id="G0S367"/>
<evidence type="ECO:0000313" key="4">
    <source>
        <dbReference type="EMBL" id="EGS22450.1"/>
    </source>
</evidence>
<gene>
    <name evidence="4" type="ORF">CTHT_0019860</name>
</gene>
<comment type="similarity">
    <text evidence="1">Belongs to the class-A beta-lactamase family.</text>
</comment>
<dbReference type="InterPro" id="IPR012338">
    <property type="entry name" value="Beta-lactam/transpept-like"/>
</dbReference>
<dbReference type="RefSeq" id="XP_006692469.1">
    <property type="nucleotide sequence ID" value="XM_006692406.1"/>
</dbReference>
<dbReference type="Gene3D" id="3.40.710.10">
    <property type="entry name" value="DD-peptidase/beta-lactamase superfamily"/>
    <property type="match status" value="1"/>
</dbReference>
<evidence type="ECO:0000313" key="5">
    <source>
        <dbReference type="Proteomes" id="UP000008066"/>
    </source>
</evidence>
<sequence>MATNLDAILKKYAAQGTDTKNKVLGAAFVLTLSFFRHPLLRLSRPQPTLPLSAAFTPSSVTYIASMSKFPTSLRAMQLVERGLLSLDDDVRPHLPELASSLVLKGFQSDGTPILEPYDVPVTLRQLLSHTAGLGYDIPDEDLIRWAREVKHTAKSTGGTLQGLMFPMRFVPGETWSYGTAIEWVGIPIERITGKRLEEYMKEEIFDKLGMESSGFYLRRLLEGGSGKEERFVPIAIRDTNVLRALAGGEEGLITKESAELMVAPQLNKQQREELEKIVYGEEVTWLTPLLERKAEGPLDYGLAGMINLEDMEGRRRAGSMMWLGTAGSHWWIDPKAGVGGVRFATVFPWGDPVIRDLFVELERGVYEDLFHISK</sequence>
<name>G0S367_CHATD</name>
<dbReference type="SUPFAM" id="SSF56601">
    <property type="entry name" value="beta-lactamase/transpeptidase-like"/>
    <property type="match status" value="1"/>
</dbReference>
<dbReference type="OMA" id="RKGSMMW"/>
<dbReference type="MEROPS" id="S12.950"/>
<dbReference type="Proteomes" id="UP000008066">
    <property type="component" value="Unassembled WGS sequence"/>
</dbReference>
<dbReference type="GO" id="GO:0016787">
    <property type="term" value="F:hydrolase activity"/>
    <property type="evidence" value="ECO:0007669"/>
    <property type="project" value="UniProtKB-KW"/>
</dbReference>
<accession>G0S367</accession>
<keyword evidence="5" id="KW-1185">Reference proteome</keyword>
<feature type="domain" description="Beta-lactamase-related" evidence="3">
    <location>
        <begin position="55"/>
        <end position="354"/>
    </location>
</feature>
<dbReference type="OrthoDB" id="428260at2759"/>
<dbReference type="PANTHER" id="PTHR43283">
    <property type="entry name" value="BETA-LACTAMASE-RELATED"/>
    <property type="match status" value="1"/>
</dbReference>
<proteinExistence type="inferred from homology"/>
<evidence type="ECO:0000259" key="3">
    <source>
        <dbReference type="Pfam" id="PF00144"/>
    </source>
</evidence>
<evidence type="ECO:0000256" key="1">
    <source>
        <dbReference type="ARBA" id="ARBA00009009"/>
    </source>
</evidence>
<evidence type="ECO:0000256" key="2">
    <source>
        <dbReference type="ARBA" id="ARBA00022801"/>
    </source>
</evidence>
<dbReference type="KEGG" id="cthr:CTHT_0019860"/>
<dbReference type="GeneID" id="18256024"/>
<dbReference type="InterPro" id="IPR001466">
    <property type="entry name" value="Beta-lactam-related"/>
</dbReference>
<dbReference type="PANTHER" id="PTHR43283:SF17">
    <property type="entry name" value="(LOVD), PUTATIVE (AFU_ORTHOLOGUE AFUA_5G00920)-RELATED"/>
    <property type="match status" value="1"/>
</dbReference>
<keyword evidence="2" id="KW-0378">Hydrolase</keyword>
<dbReference type="eggNOG" id="ENOG502S4UR">
    <property type="taxonomic scope" value="Eukaryota"/>
</dbReference>
<organism evidence="5">
    <name type="scientific">Chaetomium thermophilum (strain DSM 1495 / CBS 144.50 / IMI 039719)</name>
    <name type="common">Thermochaetoides thermophila</name>
    <dbReference type="NCBI Taxonomy" id="759272"/>
    <lineage>
        <taxon>Eukaryota</taxon>
        <taxon>Fungi</taxon>
        <taxon>Dikarya</taxon>
        <taxon>Ascomycota</taxon>
        <taxon>Pezizomycotina</taxon>
        <taxon>Sordariomycetes</taxon>
        <taxon>Sordariomycetidae</taxon>
        <taxon>Sordariales</taxon>
        <taxon>Chaetomiaceae</taxon>
        <taxon>Thermochaetoides</taxon>
    </lineage>
</organism>
<dbReference type="Pfam" id="PF00144">
    <property type="entry name" value="Beta-lactamase"/>
    <property type="match status" value="1"/>
</dbReference>
<protein>
    <submittedName>
        <fullName evidence="4">Transesterase-like protein</fullName>
    </submittedName>
</protein>
<dbReference type="EMBL" id="GL988040">
    <property type="protein sequence ID" value="EGS22450.1"/>
    <property type="molecule type" value="Genomic_DNA"/>
</dbReference>
<dbReference type="STRING" id="759272.G0S367"/>
<dbReference type="InterPro" id="IPR050789">
    <property type="entry name" value="Diverse_Enzym_Activities"/>
</dbReference>
<dbReference type="HOGENOM" id="CLU_020027_11_1_1"/>
<reference evidence="4 5" key="1">
    <citation type="journal article" date="2011" name="Cell">
        <title>Insight into structure and assembly of the nuclear pore complex by utilizing the genome of a eukaryotic thermophile.</title>
        <authorList>
            <person name="Amlacher S."/>
            <person name="Sarges P."/>
            <person name="Flemming D."/>
            <person name="van Noort V."/>
            <person name="Kunze R."/>
            <person name="Devos D.P."/>
            <person name="Arumugam M."/>
            <person name="Bork P."/>
            <person name="Hurt E."/>
        </authorList>
    </citation>
    <scope>NUCLEOTIDE SEQUENCE [LARGE SCALE GENOMIC DNA]</scope>
    <source>
        <strain evidence="5">DSM 1495 / CBS 144.50 / IMI 039719</strain>
    </source>
</reference>